<dbReference type="SUPFAM" id="SSF47396">
    <property type="entry name" value="Transcription factor IIA (TFIIA), alpha-helical domain"/>
    <property type="match status" value="1"/>
</dbReference>
<feature type="compositionally biased region" description="Polar residues" evidence="5">
    <location>
        <begin position="71"/>
        <end position="81"/>
    </location>
</feature>
<name>A0AAD7H9B6_9AGAR</name>
<dbReference type="PANTHER" id="PTHR12694:SF8">
    <property type="entry name" value="TRANSCRIPTION INITIATION FACTOR IIA SUBUNIT 1"/>
    <property type="match status" value="1"/>
</dbReference>
<dbReference type="Gene3D" id="1.10.287.100">
    <property type="match status" value="1"/>
</dbReference>
<evidence type="ECO:0000256" key="4">
    <source>
        <dbReference type="ARBA" id="ARBA00023242"/>
    </source>
</evidence>
<keyword evidence="3" id="KW-0804">Transcription</keyword>
<comment type="subcellular location">
    <subcellularLocation>
        <location evidence="1">Nucleus</location>
    </subcellularLocation>
</comment>
<dbReference type="Proteomes" id="UP001215280">
    <property type="component" value="Unassembled WGS sequence"/>
</dbReference>
<feature type="compositionally biased region" description="Polar residues" evidence="5">
    <location>
        <begin position="228"/>
        <end position="239"/>
    </location>
</feature>
<evidence type="ECO:0000256" key="3">
    <source>
        <dbReference type="ARBA" id="ARBA00023163"/>
    </source>
</evidence>
<sequence length="321" mass="34017">MSNKIVPGIYRAVIDDVMTAIRPAFDEIGIGEEVLAELQHKWETKVIASRVANFNPSSASSASNNPRSIAHPSSHSMSQTAIQGASLQPYGYGNGNFKTEYMYTLPTLPGPNLALPNLPGPQLASLGMSRSAASSNSVHPTFGNPHLPNANAALAGMANVMGLGLQFPTYQPPRLPQTDGPADGDSEDEEYDEVPAYAPRAPHPSLPPPLPAGASSSNSNSRAKAAPTSTSQPAPSANPGSREDNEADGTEEIGSDLDDSDTDNEVDVDVDGGGVEGDIVFCTYDKVARVKNKWKCVLKDGMMHSGGKDYLFQRCTGEFEW</sequence>
<dbReference type="PANTHER" id="PTHR12694">
    <property type="entry name" value="TRANSCRIPTION INITIATION FACTOR IIA SUBUNIT 1"/>
    <property type="match status" value="1"/>
</dbReference>
<comment type="similarity">
    <text evidence="2">Belongs to the TFIIA subunit 1 family.</text>
</comment>
<organism evidence="6 7">
    <name type="scientific">Mycena maculata</name>
    <dbReference type="NCBI Taxonomy" id="230809"/>
    <lineage>
        <taxon>Eukaryota</taxon>
        <taxon>Fungi</taxon>
        <taxon>Dikarya</taxon>
        <taxon>Basidiomycota</taxon>
        <taxon>Agaricomycotina</taxon>
        <taxon>Agaricomycetes</taxon>
        <taxon>Agaricomycetidae</taxon>
        <taxon>Agaricales</taxon>
        <taxon>Marasmiineae</taxon>
        <taxon>Mycenaceae</taxon>
        <taxon>Mycena</taxon>
    </lineage>
</organism>
<evidence type="ECO:0000256" key="2">
    <source>
        <dbReference type="ARBA" id="ARBA00010059"/>
    </source>
</evidence>
<dbReference type="CDD" id="cd07976">
    <property type="entry name" value="TFIIA_alpha_beta_like"/>
    <property type="match status" value="1"/>
</dbReference>
<feature type="compositionally biased region" description="Low complexity" evidence="5">
    <location>
        <begin position="212"/>
        <end position="227"/>
    </location>
</feature>
<dbReference type="AlphaFoldDB" id="A0AAD7H9B6"/>
<protein>
    <submittedName>
        <fullName evidence="6">Transcription factor IIA alpha/beta subunit</fullName>
    </submittedName>
</protein>
<feature type="region of interest" description="Disordered" evidence="5">
    <location>
        <begin position="168"/>
        <end position="271"/>
    </location>
</feature>
<dbReference type="Gene3D" id="2.30.18.10">
    <property type="entry name" value="Transcription factor IIA (TFIIA), beta-barrel domain"/>
    <property type="match status" value="1"/>
</dbReference>
<evidence type="ECO:0000313" key="6">
    <source>
        <dbReference type="EMBL" id="KAJ7714695.1"/>
    </source>
</evidence>
<evidence type="ECO:0000313" key="7">
    <source>
        <dbReference type="Proteomes" id="UP001215280"/>
    </source>
</evidence>
<dbReference type="EMBL" id="JARJLG010000364">
    <property type="protein sequence ID" value="KAJ7714695.1"/>
    <property type="molecule type" value="Genomic_DNA"/>
</dbReference>
<reference evidence="6" key="1">
    <citation type="submission" date="2023-03" db="EMBL/GenBank/DDBJ databases">
        <title>Massive genome expansion in bonnet fungi (Mycena s.s.) driven by repeated elements and novel gene families across ecological guilds.</title>
        <authorList>
            <consortium name="Lawrence Berkeley National Laboratory"/>
            <person name="Harder C.B."/>
            <person name="Miyauchi S."/>
            <person name="Viragh M."/>
            <person name="Kuo A."/>
            <person name="Thoen E."/>
            <person name="Andreopoulos B."/>
            <person name="Lu D."/>
            <person name="Skrede I."/>
            <person name="Drula E."/>
            <person name="Henrissat B."/>
            <person name="Morin E."/>
            <person name="Kohler A."/>
            <person name="Barry K."/>
            <person name="LaButti K."/>
            <person name="Morin E."/>
            <person name="Salamov A."/>
            <person name="Lipzen A."/>
            <person name="Mereny Z."/>
            <person name="Hegedus B."/>
            <person name="Baldrian P."/>
            <person name="Stursova M."/>
            <person name="Weitz H."/>
            <person name="Taylor A."/>
            <person name="Grigoriev I.V."/>
            <person name="Nagy L.G."/>
            <person name="Martin F."/>
            <person name="Kauserud H."/>
        </authorList>
    </citation>
    <scope>NUCLEOTIDE SEQUENCE</scope>
    <source>
        <strain evidence="6">CBHHK188m</strain>
    </source>
</reference>
<feature type="compositionally biased region" description="Low complexity" evidence="5">
    <location>
        <begin position="55"/>
        <end position="70"/>
    </location>
</feature>
<feature type="region of interest" description="Disordered" evidence="5">
    <location>
        <begin position="55"/>
        <end position="81"/>
    </location>
</feature>
<keyword evidence="4" id="KW-0539">Nucleus</keyword>
<dbReference type="InterPro" id="IPR009088">
    <property type="entry name" value="TFIIA_b-brl"/>
</dbReference>
<dbReference type="GO" id="GO:0005672">
    <property type="term" value="C:transcription factor TFIIA complex"/>
    <property type="evidence" value="ECO:0007669"/>
    <property type="project" value="InterPro"/>
</dbReference>
<evidence type="ECO:0000256" key="5">
    <source>
        <dbReference type="SAM" id="MobiDB-lite"/>
    </source>
</evidence>
<dbReference type="GO" id="GO:0006367">
    <property type="term" value="P:transcription initiation at RNA polymerase II promoter"/>
    <property type="evidence" value="ECO:0007669"/>
    <property type="project" value="InterPro"/>
</dbReference>
<feature type="compositionally biased region" description="Acidic residues" evidence="5">
    <location>
        <begin position="182"/>
        <end position="193"/>
    </location>
</feature>
<feature type="compositionally biased region" description="Acidic residues" evidence="5">
    <location>
        <begin position="245"/>
        <end position="270"/>
    </location>
</feature>
<dbReference type="SMART" id="SM01371">
    <property type="entry name" value="TFIIA"/>
    <property type="match status" value="1"/>
</dbReference>
<gene>
    <name evidence="6" type="ORF">DFH07DRAFT_374278</name>
</gene>
<dbReference type="SUPFAM" id="SSF50784">
    <property type="entry name" value="Transcription factor IIA (TFIIA), beta-barrel domain"/>
    <property type="match status" value="1"/>
</dbReference>
<dbReference type="Pfam" id="PF03153">
    <property type="entry name" value="TFIIA"/>
    <property type="match status" value="2"/>
</dbReference>
<proteinExistence type="inferred from homology"/>
<evidence type="ECO:0000256" key="1">
    <source>
        <dbReference type="ARBA" id="ARBA00004123"/>
    </source>
</evidence>
<accession>A0AAD7H9B6</accession>
<dbReference type="InterPro" id="IPR004855">
    <property type="entry name" value="TFIIA_asu/bsu"/>
</dbReference>
<keyword evidence="7" id="KW-1185">Reference proteome</keyword>
<feature type="compositionally biased region" description="Pro residues" evidence="5">
    <location>
        <begin position="201"/>
        <end position="211"/>
    </location>
</feature>
<comment type="caution">
    <text evidence="6">The sequence shown here is derived from an EMBL/GenBank/DDBJ whole genome shotgun (WGS) entry which is preliminary data.</text>
</comment>